<organism evidence="2 3">
    <name type="scientific">Phialemonium atrogriseum</name>
    <dbReference type="NCBI Taxonomy" id="1093897"/>
    <lineage>
        <taxon>Eukaryota</taxon>
        <taxon>Fungi</taxon>
        <taxon>Dikarya</taxon>
        <taxon>Ascomycota</taxon>
        <taxon>Pezizomycotina</taxon>
        <taxon>Sordariomycetes</taxon>
        <taxon>Sordariomycetidae</taxon>
        <taxon>Cephalothecales</taxon>
        <taxon>Cephalothecaceae</taxon>
        <taxon>Phialemonium</taxon>
    </lineage>
</organism>
<dbReference type="InterPro" id="IPR054289">
    <property type="entry name" value="DUF7025"/>
</dbReference>
<dbReference type="RefSeq" id="XP_060278417.1">
    <property type="nucleotide sequence ID" value="XM_060430754.1"/>
</dbReference>
<dbReference type="InterPro" id="IPR003959">
    <property type="entry name" value="ATPase_AAA_core"/>
</dbReference>
<dbReference type="GeneID" id="85313941"/>
<dbReference type="GO" id="GO:0016887">
    <property type="term" value="F:ATP hydrolysis activity"/>
    <property type="evidence" value="ECO:0007669"/>
    <property type="project" value="InterPro"/>
</dbReference>
<comment type="caution">
    <text evidence="2">The sequence shown here is derived from an EMBL/GenBank/DDBJ whole genome shotgun (WGS) entry which is preliminary data.</text>
</comment>
<dbReference type="SMART" id="SM00382">
    <property type="entry name" value="AAA"/>
    <property type="match status" value="1"/>
</dbReference>
<dbReference type="EMBL" id="MU839041">
    <property type="protein sequence ID" value="KAK1762204.1"/>
    <property type="molecule type" value="Genomic_DNA"/>
</dbReference>
<reference evidence="2" key="1">
    <citation type="submission" date="2023-06" db="EMBL/GenBank/DDBJ databases">
        <title>Genome-scale phylogeny and comparative genomics of the fungal order Sordariales.</title>
        <authorList>
            <consortium name="Lawrence Berkeley National Laboratory"/>
            <person name="Hensen N."/>
            <person name="Bonometti L."/>
            <person name="Westerberg I."/>
            <person name="Brannstrom I.O."/>
            <person name="Guillou S."/>
            <person name="Cros-Aarteil S."/>
            <person name="Calhoun S."/>
            <person name="Haridas S."/>
            <person name="Kuo A."/>
            <person name="Mondo S."/>
            <person name="Pangilinan J."/>
            <person name="Riley R."/>
            <person name="Labutti K."/>
            <person name="Andreopoulos B."/>
            <person name="Lipzen A."/>
            <person name="Chen C."/>
            <person name="Yanf M."/>
            <person name="Daum C."/>
            <person name="Ng V."/>
            <person name="Clum A."/>
            <person name="Steindorff A."/>
            <person name="Ohm R."/>
            <person name="Martin F."/>
            <person name="Silar P."/>
            <person name="Natvig D."/>
            <person name="Lalanne C."/>
            <person name="Gautier V."/>
            <person name="Ament-Velasquez S.L."/>
            <person name="Kruys A."/>
            <person name="Hutchinson M.I."/>
            <person name="Powell A.J."/>
            <person name="Barry K."/>
            <person name="Miller A.N."/>
            <person name="Grigoriev I.V."/>
            <person name="Debuchy R."/>
            <person name="Gladieux P."/>
            <person name="Thoren M.H."/>
            <person name="Johannesson H."/>
        </authorList>
    </citation>
    <scope>NUCLEOTIDE SEQUENCE</scope>
    <source>
        <strain evidence="2">8032-3</strain>
    </source>
</reference>
<dbReference type="Pfam" id="PF22942">
    <property type="entry name" value="DUF7025"/>
    <property type="match status" value="1"/>
</dbReference>
<dbReference type="Proteomes" id="UP001244011">
    <property type="component" value="Unassembled WGS sequence"/>
</dbReference>
<evidence type="ECO:0000313" key="2">
    <source>
        <dbReference type="EMBL" id="KAK1762204.1"/>
    </source>
</evidence>
<dbReference type="InterPro" id="IPR027417">
    <property type="entry name" value="P-loop_NTPase"/>
</dbReference>
<dbReference type="GO" id="GO:0005524">
    <property type="term" value="F:ATP binding"/>
    <property type="evidence" value="ECO:0007669"/>
    <property type="project" value="InterPro"/>
</dbReference>
<sequence>MEEVTGFINYDNLSTLFKLGTLVFIDEMDQPRLFKLLSYAYIPENNPDPCLRLDGEYVDYNGVNFGRRLVHFRIPKFVGDLAISGLTALPLHLHPDPEGITKRLLERGRRWESHAGRKFCEYRGIGIDADGSRSSIDGRVMVDAHTFFRINADTAFVVCPTFLTPLTDEQLLLAPPTVHGFSFNTKGFLELHVDNLSPIDWNTGCFDRLVLPNHQKELVQALVAEHAQLSDQEHEFKDIVKGKGQGLILLLHGPSGVGKTLTAECIAEFSQRPLYTVSPWELGTTPAELDKRLSWTLDIAETWNAVLLIDDADVFLEHRLPHDTEHASLVSVFLRALEHYSGVLFMTTNGPVSTFDGAFKSCIHVPLRYGNPFVASRLKMWKNFLDGVRGVDVDVDEQGFRRLAAKPLNGRQIRNVARTATSLAAFRKRKLDLKQLEQVVDIQLAFVEEFDAEFGEDADMGFEG</sequence>
<dbReference type="SUPFAM" id="SSF52540">
    <property type="entry name" value="P-loop containing nucleoside triphosphate hydrolases"/>
    <property type="match status" value="1"/>
</dbReference>
<dbReference type="Gene3D" id="3.40.50.300">
    <property type="entry name" value="P-loop containing nucleotide triphosphate hydrolases"/>
    <property type="match status" value="1"/>
</dbReference>
<proteinExistence type="predicted"/>
<keyword evidence="2" id="KW-0378">Hydrolase</keyword>
<dbReference type="PANTHER" id="PTHR46411">
    <property type="entry name" value="FAMILY ATPASE, PUTATIVE-RELATED"/>
    <property type="match status" value="1"/>
</dbReference>
<feature type="domain" description="AAA+ ATPase" evidence="1">
    <location>
        <begin position="245"/>
        <end position="373"/>
    </location>
</feature>
<dbReference type="InterPro" id="IPR003593">
    <property type="entry name" value="AAA+_ATPase"/>
</dbReference>
<gene>
    <name evidence="2" type="ORF">QBC33DRAFT_574436</name>
</gene>
<name>A0AAJ0BPQ2_9PEZI</name>
<evidence type="ECO:0000259" key="1">
    <source>
        <dbReference type="SMART" id="SM00382"/>
    </source>
</evidence>
<protein>
    <submittedName>
        <fullName evidence="2">P-loop containing nucleoside triphosphate hydrolase protein</fullName>
    </submittedName>
</protein>
<evidence type="ECO:0000313" key="3">
    <source>
        <dbReference type="Proteomes" id="UP001244011"/>
    </source>
</evidence>
<dbReference type="AlphaFoldDB" id="A0AAJ0BPQ2"/>
<dbReference type="Pfam" id="PF00004">
    <property type="entry name" value="AAA"/>
    <property type="match status" value="1"/>
</dbReference>
<keyword evidence="3" id="KW-1185">Reference proteome</keyword>
<accession>A0AAJ0BPQ2</accession>
<dbReference type="PANTHER" id="PTHR46411:SF2">
    <property type="entry name" value="AAA+ ATPASE DOMAIN-CONTAINING PROTEIN"/>
    <property type="match status" value="1"/>
</dbReference>